<proteinExistence type="inferred from homology"/>
<evidence type="ECO:0000256" key="2">
    <source>
        <dbReference type="ARBA" id="ARBA00022670"/>
    </source>
</evidence>
<keyword evidence="4" id="KW-0720">Serine protease</keyword>
<name>A0A4V2L1T4_9LACO</name>
<comment type="caution">
    <text evidence="5">The sequence shown here is derived from an EMBL/GenBank/DDBJ whole genome shotgun (WGS) entry which is preliminary data.</text>
</comment>
<gene>
    <name evidence="5" type="ORF">EUZ87_06820</name>
</gene>
<dbReference type="AlphaFoldDB" id="A0A4V2L1T4"/>
<dbReference type="Pfam" id="PF03575">
    <property type="entry name" value="Peptidase_S51"/>
    <property type="match status" value="1"/>
</dbReference>
<accession>A0A4V2L1T4</accession>
<dbReference type="GO" id="GO:0006508">
    <property type="term" value="P:proteolysis"/>
    <property type="evidence" value="ECO:0007669"/>
    <property type="project" value="UniProtKB-KW"/>
</dbReference>
<dbReference type="Proteomes" id="UP000292648">
    <property type="component" value="Unassembled WGS sequence"/>
</dbReference>
<dbReference type="GO" id="GO:0008236">
    <property type="term" value="F:serine-type peptidase activity"/>
    <property type="evidence" value="ECO:0007669"/>
    <property type="project" value="UniProtKB-KW"/>
</dbReference>
<organism evidence="5 6">
    <name type="scientific">Lactiplantibacillus paraplantarum</name>
    <dbReference type="NCBI Taxonomy" id="60520"/>
    <lineage>
        <taxon>Bacteria</taxon>
        <taxon>Bacillati</taxon>
        <taxon>Bacillota</taxon>
        <taxon>Bacilli</taxon>
        <taxon>Lactobacillales</taxon>
        <taxon>Lactobacillaceae</taxon>
        <taxon>Lactiplantibacillus</taxon>
    </lineage>
</organism>
<evidence type="ECO:0000313" key="5">
    <source>
        <dbReference type="EMBL" id="TBX44118.1"/>
    </source>
</evidence>
<sequence length="212" mass="23608">MSNLLLSSRAFCHVTLTHAFLALVSPVDRTTAKIVIIVNSVNNGKKHPKMLELQQTVRRLGFVDVQLLDVLTDDLTVLDTATAIILNGGYEFLLLENLRQMHLLQRLRQLALAGKPIYGISAGAILLGPDLDLYAQLYPEDNTERLTTTTAIGATTIRIYPHYEVHCELNPRLPQLIADWERQTGVSVTRLTNDQGLLLQGSRVQLIERSSS</sequence>
<evidence type="ECO:0000313" key="6">
    <source>
        <dbReference type="Proteomes" id="UP000292648"/>
    </source>
</evidence>
<keyword evidence="2" id="KW-0645">Protease</keyword>
<evidence type="ECO:0000256" key="3">
    <source>
        <dbReference type="ARBA" id="ARBA00022801"/>
    </source>
</evidence>
<protein>
    <submittedName>
        <fullName evidence="5">Dipeptidase</fullName>
    </submittedName>
</protein>
<dbReference type="InterPro" id="IPR029062">
    <property type="entry name" value="Class_I_gatase-like"/>
</dbReference>
<comment type="similarity">
    <text evidence="1">Belongs to the peptidase S51 family.</text>
</comment>
<dbReference type="InterPro" id="IPR005320">
    <property type="entry name" value="Peptidase_S51"/>
</dbReference>
<evidence type="ECO:0000256" key="4">
    <source>
        <dbReference type="ARBA" id="ARBA00022825"/>
    </source>
</evidence>
<dbReference type="Gene3D" id="3.40.50.880">
    <property type="match status" value="1"/>
</dbReference>
<evidence type="ECO:0000256" key="1">
    <source>
        <dbReference type="ARBA" id="ARBA00006534"/>
    </source>
</evidence>
<keyword evidence="3" id="KW-0378">Hydrolase</keyword>
<reference evidence="5 6" key="1">
    <citation type="submission" date="2019-01" db="EMBL/GenBank/DDBJ databases">
        <title>Draft genome sequence of Lactobacillus paraplantarum OSY-TC318, a Producer of the novel lantibiotic Paraplantaracin TC318.</title>
        <authorList>
            <person name="Hussein W.E."/>
            <person name="Huang E."/>
            <person name="Yousef A.E."/>
        </authorList>
    </citation>
    <scope>NUCLEOTIDE SEQUENCE [LARGE SCALE GENOMIC DNA]</scope>
    <source>
        <strain evidence="5 6">OSY-TC318</strain>
    </source>
</reference>
<dbReference type="SUPFAM" id="SSF52317">
    <property type="entry name" value="Class I glutamine amidotransferase-like"/>
    <property type="match status" value="1"/>
</dbReference>
<dbReference type="EMBL" id="SEHH01000055">
    <property type="protein sequence ID" value="TBX44118.1"/>
    <property type="molecule type" value="Genomic_DNA"/>
</dbReference>